<evidence type="ECO:0000256" key="3">
    <source>
        <dbReference type="ARBA" id="ARBA00008932"/>
    </source>
</evidence>
<dbReference type="InterPro" id="IPR041389">
    <property type="entry name" value="Importin_rep_6"/>
</dbReference>
<dbReference type="RefSeq" id="XP_016465166.1">
    <property type="nucleotide sequence ID" value="XM_016609680.1"/>
</dbReference>
<dbReference type="Pfam" id="PF00635">
    <property type="entry name" value="Motile_Sperm"/>
    <property type="match status" value="1"/>
</dbReference>
<dbReference type="GO" id="GO:0005737">
    <property type="term" value="C:cytoplasm"/>
    <property type="evidence" value="ECO:0000318"/>
    <property type="project" value="GO_Central"/>
</dbReference>
<protein>
    <submittedName>
        <fullName evidence="12">Importin-5 isoform X1</fullName>
    </submittedName>
    <submittedName>
        <fullName evidence="12">Uncharacterized protein LOC107788039 isoform X1</fullName>
    </submittedName>
</protein>
<name>A0A1S3ZLB0_TOBAC</name>
<keyword evidence="8" id="KW-0007">Acetylation</keyword>
<reference evidence="12" key="2">
    <citation type="submission" date="2025-08" db="UniProtKB">
        <authorList>
            <consortium name="RefSeq"/>
        </authorList>
    </citation>
    <scope>IDENTIFICATION</scope>
    <source>
        <tissue evidence="12">Leaf</tissue>
    </source>
</reference>
<keyword evidence="4" id="KW-0813">Transport</keyword>
<dbReference type="InterPro" id="IPR040122">
    <property type="entry name" value="Importin_beta"/>
</dbReference>
<keyword evidence="6" id="KW-0677">Repeat</keyword>
<dbReference type="PANTHER" id="PTHR10527">
    <property type="entry name" value="IMPORTIN BETA"/>
    <property type="match status" value="1"/>
</dbReference>
<dbReference type="GO" id="GO:0006606">
    <property type="term" value="P:protein import into nucleus"/>
    <property type="evidence" value="ECO:0000318"/>
    <property type="project" value="GO_Central"/>
</dbReference>
<reference evidence="11" key="1">
    <citation type="journal article" date="2014" name="Nat. Commun.">
        <title>The tobacco genome sequence and its comparison with those of tomato and potato.</title>
        <authorList>
            <person name="Sierro N."/>
            <person name="Battey J.N."/>
            <person name="Ouadi S."/>
            <person name="Bakaher N."/>
            <person name="Bovet L."/>
            <person name="Willig A."/>
            <person name="Goepfert S."/>
            <person name="Peitsch M.C."/>
            <person name="Ivanov N.V."/>
        </authorList>
    </citation>
    <scope>NUCLEOTIDE SEQUENCE [LARGE SCALE GENOMIC DNA]</scope>
</reference>
<dbReference type="GO" id="GO:0061608">
    <property type="term" value="F:nuclear import signal receptor activity"/>
    <property type="evidence" value="ECO:0000318"/>
    <property type="project" value="GO_Central"/>
</dbReference>
<dbReference type="Proteomes" id="UP000790787">
    <property type="component" value="Chromosome 18"/>
</dbReference>
<evidence type="ECO:0000313" key="11">
    <source>
        <dbReference type="Proteomes" id="UP000790787"/>
    </source>
</evidence>
<dbReference type="PaxDb" id="4097-A0A1S3ZLB0"/>
<organism evidence="11 12">
    <name type="scientific">Nicotiana tabacum</name>
    <name type="common">Common tobacco</name>
    <dbReference type="NCBI Taxonomy" id="4097"/>
    <lineage>
        <taxon>Eukaryota</taxon>
        <taxon>Viridiplantae</taxon>
        <taxon>Streptophyta</taxon>
        <taxon>Embryophyta</taxon>
        <taxon>Tracheophyta</taxon>
        <taxon>Spermatophyta</taxon>
        <taxon>Magnoliopsida</taxon>
        <taxon>eudicotyledons</taxon>
        <taxon>Gunneridae</taxon>
        <taxon>Pentapetalae</taxon>
        <taxon>asterids</taxon>
        <taxon>lamiids</taxon>
        <taxon>Solanales</taxon>
        <taxon>Solanaceae</taxon>
        <taxon>Nicotianoideae</taxon>
        <taxon>Nicotianeae</taxon>
        <taxon>Nicotiana</taxon>
    </lineage>
</organism>
<dbReference type="InterPro" id="IPR000535">
    <property type="entry name" value="MSP_dom"/>
</dbReference>
<dbReference type="OrthoDB" id="543373at2759"/>
<evidence type="ECO:0000313" key="12">
    <source>
        <dbReference type="RefSeq" id="XP_016465166.1"/>
    </source>
</evidence>
<evidence type="ECO:0000256" key="4">
    <source>
        <dbReference type="ARBA" id="ARBA00022448"/>
    </source>
</evidence>
<dbReference type="InterPro" id="IPR000357">
    <property type="entry name" value="HEAT"/>
</dbReference>
<keyword evidence="9" id="KW-0539">Nucleus</keyword>
<keyword evidence="11" id="KW-1185">Reference proteome</keyword>
<dbReference type="InterPro" id="IPR011989">
    <property type="entry name" value="ARM-like"/>
</dbReference>
<evidence type="ECO:0000256" key="6">
    <source>
        <dbReference type="ARBA" id="ARBA00022737"/>
    </source>
</evidence>
<dbReference type="PROSITE" id="PS50202">
    <property type="entry name" value="MSP"/>
    <property type="match status" value="1"/>
</dbReference>
<evidence type="ECO:0000256" key="5">
    <source>
        <dbReference type="ARBA" id="ARBA00022490"/>
    </source>
</evidence>
<dbReference type="KEGG" id="nta:107788039"/>
<sequence length="1504" mass="170787">MDTYLIQFQNAQMKAILRPSSRVPFETFISDHMSSSDKINSEAESIFNMMKQKDPESLALKLVDYLSHPSHNLDTRQECAKLLHKLITDDDDLCTWHNLSVSAQSTIKSMILDCMKVEDSNYIIKKLRKTVSKLAASFLPDNTWPELLPSLYQWVIGSGSNCVSVFLIFAKLADDKTIVPCIKQLLSLFLSTLSDTTLDLDMKMAAVRGVFRIIRTLTEKEQFQDQLPGIMRMLTEALTIHIEAAKHALECAELLLIDDEYLENRSSQLLVEFFTQFQKERTIGEILGPDLEPFQTFIFNYMSVKDPETQSMFYMMKQMHPDSLVIKLASYLGRPCHRLRTRHVCALLLKKLLTDKDDFCTWQKLSVSTRSTIKCMILARIEQEESNFIIHKLIDTVSLLLDNTWPEILPCLYQHVINSSSSNHLRAEAFLIFGELAEHIGETTVPCIKDLHRLFLNTLNDDTLCLDVRISATRAVITFIQCVSSSNGKERFQDLLPGVMRILTDTLSNSKDQEDAADYMLDLFIKLAQNEPKFFRRQLVIVAGSMMEIAEDEKLKEGTRQRAVEFLITLVEERERTPGMMRKLPSFISRCFTMLLNLLLDIEDDPAWHSAETGSDNTGATSNFKVGAECLGRFSVALGGKSIAHTAKEQLSAYLVAPEWEKRHAALVTLAHIAKGCSKLVMFKNLEQPVNMALICLQDPHPRVRLAACRAIHHLSTVYCPDYQKQYHNQVVPALAATLDDLHPRVQESASEALWTFFACYKEETLIPYLDGLVNKLLVLVQSGKLMVQKTALMALSRLSLSVKGHFRTYYDTVMPHLKAILRNTDLKSNHRLHGIALQCISFVGSAGGKDKFREDAAQVMEGLISLQGLHSKGDDPISSNLLRTCGNICICLGRDFLPYMNEVMPFFIIRCAQLEPVSTCLIICCYADKLEEDFYPWVPQVVSIVFPLLKFHTHNVRKTAVEAMYNLLYSAKLAVEKGIAQGGIGSYFIKLSDDIILSLLEALHEEPMIEVCPFILDRLNGCLQICGPLVNEGQLHRIVDEVKHVITESSNRKGKLKERAKSEDFDAEEDELLRGEKEQEDNIFVQLRRILKTLIKTFKAAFLPFFDELSSYLIPMWGKENTAQERCTAIDIFARLVRECPEVTLKYCDVFLPLFVDASNDEHPTVRQCALYGLALYAEYGGTVFKPYVTEAISRINVVIMHFRAREPENENVYYSAVYALGTICQFHRESIGSAQEKMRSGELLNVEPLDLEYPQLISRSFHLSNKTENHVAFRVKTMNAKKYCVRPNKGIVLPGSTCDLIVTMQAQKEAPSDMQCKDRFLLQSIVANPGTTPGDFTQEMFKKEVGRVVDECRLRVIYIPPPQPPFPVAESSRQFMKDIGHLDGSKIVPIWLYCLPIKGDLDEAKYVHDLLCSMVERVSSRNYGFRLDRELIGPYYQGLPKIISVFAEVLCSEKALATEKTAHRMINVLRHLQQALPPAMWESAWSYLLPRQVMELKSILSP</sequence>
<comment type="subcellular location">
    <subcellularLocation>
        <location evidence="2">Cytoplasm</location>
    </subcellularLocation>
    <subcellularLocation>
        <location evidence="1">Nucleus</location>
    </subcellularLocation>
</comment>
<evidence type="ECO:0000256" key="2">
    <source>
        <dbReference type="ARBA" id="ARBA00004496"/>
    </source>
</evidence>
<dbReference type="SUPFAM" id="SSF49354">
    <property type="entry name" value="PapD-like"/>
    <property type="match status" value="1"/>
</dbReference>
<dbReference type="InterPro" id="IPR013783">
    <property type="entry name" value="Ig-like_fold"/>
</dbReference>
<evidence type="ECO:0000259" key="10">
    <source>
        <dbReference type="PROSITE" id="PS50202"/>
    </source>
</evidence>
<dbReference type="RefSeq" id="XP_016465166.1">
    <property type="nucleotide sequence ID" value="XM_016609680.2"/>
</dbReference>
<evidence type="ECO:0000256" key="9">
    <source>
        <dbReference type="ARBA" id="ARBA00023242"/>
    </source>
</evidence>
<keyword evidence="7" id="KW-0653">Protein transport</keyword>
<dbReference type="InterPro" id="IPR041653">
    <property type="entry name" value="Importin_rep_4"/>
</dbReference>
<dbReference type="Gene3D" id="2.60.40.10">
    <property type="entry name" value="Immunoglobulins"/>
    <property type="match status" value="1"/>
</dbReference>
<keyword evidence="5" id="KW-0963">Cytoplasm</keyword>
<dbReference type="InterPro" id="IPR016024">
    <property type="entry name" value="ARM-type_fold"/>
</dbReference>
<dbReference type="Pfam" id="PF18829">
    <property type="entry name" value="Importin_rep_6"/>
    <property type="match status" value="1"/>
</dbReference>
<evidence type="ECO:0000256" key="1">
    <source>
        <dbReference type="ARBA" id="ARBA00004123"/>
    </source>
</evidence>
<dbReference type="Pfam" id="PF18808">
    <property type="entry name" value="Importin_rep_4"/>
    <property type="match status" value="1"/>
</dbReference>
<dbReference type="GeneID" id="107788039"/>
<dbReference type="Pfam" id="PF02985">
    <property type="entry name" value="HEAT"/>
    <property type="match status" value="1"/>
</dbReference>
<dbReference type="Pfam" id="PF25780">
    <property type="entry name" value="TPR_IPO5"/>
    <property type="match status" value="1"/>
</dbReference>
<dbReference type="STRING" id="4097.A0A1S3ZLB0"/>
<feature type="domain" description="MSP" evidence="10">
    <location>
        <begin position="1232"/>
        <end position="1361"/>
    </location>
</feature>
<dbReference type="GO" id="GO:0005634">
    <property type="term" value="C:nucleus"/>
    <property type="evidence" value="ECO:0000318"/>
    <property type="project" value="GO_Central"/>
</dbReference>
<dbReference type="SUPFAM" id="SSF48371">
    <property type="entry name" value="ARM repeat"/>
    <property type="match status" value="3"/>
</dbReference>
<dbReference type="GO" id="GO:0005783">
    <property type="term" value="C:endoplasmic reticulum"/>
    <property type="evidence" value="ECO:0007669"/>
    <property type="project" value="UniProtKB-ARBA"/>
</dbReference>
<dbReference type="InterPro" id="IPR057672">
    <property type="entry name" value="TPR_IPO4/5"/>
</dbReference>
<evidence type="ECO:0000256" key="7">
    <source>
        <dbReference type="ARBA" id="ARBA00022927"/>
    </source>
</evidence>
<dbReference type="SMR" id="A0A1S3ZLB0"/>
<dbReference type="Pfam" id="PF25574">
    <property type="entry name" value="TPR_IMB1"/>
    <property type="match status" value="1"/>
</dbReference>
<dbReference type="FunFam" id="2.60.40.10:FF:000813">
    <property type="entry name" value="Vesicle-associated protein 1-1"/>
    <property type="match status" value="1"/>
</dbReference>
<gene>
    <name evidence="12" type="primary">LOC107788039</name>
</gene>
<dbReference type="InterPro" id="IPR008962">
    <property type="entry name" value="PapD-like_sf"/>
</dbReference>
<evidence type="ECO:0000256" key="8">
    <source>
        <dbReference type="ARBA" id="ARBA00022990"/>
    </source>
</evidence>
<dbReference type="InterPro" id="IPR058584">
    <property type="entry name" value="IMB1_TNPO1-like_TPR"/>
</dbReference>
<dbReference type="GO" id="GO:0008139">
    <property type="term" value="F:nuclear localization sequence binding"/>
    <property type="evidence" value="ECO:0000318"/>
    <property type="project" value="GO_Central"/>
</dbReference>
<comment type="similarity">
    <text evidence="3">Belongs to the VAMP-associated protein (VAP) (TC 9.B.17) family.</text>
</comment>
<dbReference type="Gene3D" id="1.25.10.10">
    <property type="entry name" value="Leucine-rich Repeat Variant"/>
    <property type="match status" value="3"/>
</dbReference>
<accession>A0A1S3ZLB0</accession>
<proteinExistence type="inferred from homology"/>